<dbReference type="SUPFAM" id="SSF161098">
    <property type="entry name" value="MetI-like"/>
    <property type="match status" value="1"/>
</dbReference>
<evidence type="ECO:0000313" key="11">
    <source>
        <dbReference type="EMBL" id="MDO7789012.1"/>
    </source>
</evidence>
<evidence type="ECO:0000256" key="9">
    <source>
        <dbReference type="RuleBase" id="RU363032"/>
    </source>
</evidence>
<feature type="domain" description="ABC transmembrane type-1" evidence="10">
    <location>
        <begin position="21"/>
        <end position="210"/>
    </location>
</feature>
<sequence>MEIFKILQIWQAAIPVLLVGLKITVQLTVIAVLFGSIIGLFVALAKLSNYKLLRYPAIIYIEFFRGSPLLVQLFLFYFGLPQLLGHPVDRFMAAAFVLSLNCGAYIAEIFRAGIQSIERGQMEAARSLGMTHAQAMRHVILPQAFKRVIPPLGNEFIIMLKDTSLVSVIGLADMARSGQLIIANTYRALEIWLLVAIIYIIMTVMISEFFVNRMERRLKAGDRS</sequence>
<name>A0AAW7ZIA0_9FIRM</name>
<dbReference type="Pfam" id="PF00528">
    <property type="entry name" value="BPD_transp_1"/>
    <property type="match status" value="1"/>
</dbReference>
<keyword evidence="4" id="KW-1003">Cell membrane</keyword>
<dbReference type="GO" id="GO:0022857">
    <property type="term" value="F:transmembrane transporter activity"/>
    <property type="evidence" value="ECO:0007669"/>
    <property type="project" value="InterPro"/>
</dbReference>
<gene>
    <name evidence="11" type="ORF">P6N53_17520</name>
</gene>
<dbReference type="Gene3D" id="1.10.3720.10">
    <property type="entry name" value="MetI-like"/>
    <property type="match status" value="1"/>
</dbReference>
<accession>A0AAW7ZIA0</accession>
<dbReference type="NCBIfam" id="TIGR01726">
    <property type="entry name" value="HEQRo_perm_3TM"/>
    <property type="match status" value="1"/>
</dbReference>
<dbReference type="PROSITE" id="PS50928">
    <property type="entry name" value="ABC_TM1"/>
    <property type="match status" value="1"/>
</dbReference>
<dbReference type="CDD" id="cd06261">
    <property type="entry name" value="TM_PBP2"/>
    <property type="match status" value="1"/>
</dbReference>
<dbReference type="InterPro" id="IPR035906">
    <property type="entry name" value="MetI-like_sf"/>
</dbReference>
<keyword evidence="8 9" id="KW-0472">Membrane</keyword>
<dbReference type="EMBL" id="JARPTC010000031">
    <property type="protein sequence ID" value="MDO7789012.1"/>
    <property type="molecule type" value="Genomic_DNA"/>
</dbReference>
<comment type="similarity">
    <text evidence="2">Belongs to the binding-protein-dependent transport system permease family. HisMQ subfamily.</text>
</comment>
<evidence type="ECO:0000256" key="2">
    <source>
        <dbReference type="ARBA" id="ARBA00010072"/>
    </source>
</evidence>
<keyword evidence="7 9" id="KW-1133">Transmembrane helix</keyword>
<evidence type="ECO:0000256" key="3">
    <source>
        <dbReference type="ARBA" id="ARBA00022448"/>
    </source>
</evidence>
<evidence type="ECO:0000313" key="12">
    <source>
        <dbReference type="Proteomes" id="UP001172911"/>
    </source>
</evidence>
<evidence type="ECO:0000256" key="4">
    <source>
        <dbReference type="ARBA" id="ARBA00022475"/>
    </source>
</evidence>
<feature type="transmembrane region" description="Helical" evidence="9">
    <location>
        <begin position="23"/>
        <end position="45"/>
    </location>
</feature>
<feature type="transmembrane region" description="Helical" evidence="9">
    <location>
        <begin position="57"/>
        <end position="79"/>
    </location>
</feature>
<dbReference type="RefSeq" id="WP_304545461.1">
    <property type="nucleotide sequence ID" value="NZ_JARPTC010000031.1"/>
</dbReference>
<feature type="transmembrane region" description="Helical" evidence="9">
    <location>
        <begin position="91"/>
        <end position="110"/>
    </location>
</feature>
<evidence type="ECO:0000256" key="8">
    <source>
        <dbReference type="ARBA" id="ARBA00023136"/>
    </source>
</evidence>
<organism evidence="11 12">
    <name type="scientific">Desulforamulus aquiferis</name>
    <dbReference type="NCBI Taxonomy" id="1397668"/>
    <lineage>
        <taxon>Bacteria</taxon>
        <taxon>Bacillati</taxon>
        <taxon>Bacillota</taxon>
        <taxon>Clostridia</taxon>
        <taxon>Eubacteriales</taxon>
        <taxon>Peptococcaceae</taxon>
        <taxon>Desulforamulus</taxon>
    </lineage>
</organism>
<dbReference type="PANTHER" id="PTHR30614:SF20">
    <property type="entry name" value="GLUTAMINE TRANSPORT SYSTEM PERMEASE PROTEIN GLNP"/>
    <property type="match status" value="1"/>
</dbReference>
<keyword evidence="3 9" id="KW-0813">Transport</keyword>
<protein>
    <submittedName>
        <fullName evidence="11">Amino acid ABC transporter permease</fullName>
    </submittedName>
</protein>
<dbReference type="PANTHER" id="PTHR30614">
    <property type="entry name" value="MEMBRANE COMPONENT OF AMINO ACID ABC TRANSPORTER"/>
    <property type="match status" value="1"/>
</dbReference>
<dbReference type="InterPro" id="IPR043429">
    <property type="entry name" value="ArtM/GltK/GlnP/TcyL/YhdX-like"/>
</dbReference>
<keyword evidence="12" id="KW-1185">Reference proteome</keyword>
<evidence type="ECO:0000256" key="6">
    <source>
        <dbReference type="ARBA" id="ARBA00022970"/>
    </source>
</evidence>
<proteinExistence type="inferred from homology"/>
<evidence type="ECO:0000256" key="1">
    <source>
        <dbReference type="ARBA" id="ARBA00004651"/>
    </source>
</evidence>
<comment type="subcellular location">
    <subcellularLocation>
        <location evidence="1 9">Cell membrane</location>
        <topology evidence="1 9">Multi-pass membrane protein</topology>
    </subcellularLocation>
</comment>
<dbReference type="FunFam" id="1.10.3720.10:FF:000033">
    <property type="entry name" value="Polar amino acid ABC transporter permease"/>
    <property type="match status" value="1"/>
</dbReference>
<comment type="caution">
    <text evidence="11">The sequence shown here is derived from an EMBL/GenBank/DDBJ whole genome shotgun (WGS) entry which is preliminary data.</text>
</comment>
<reference evidence="11" key="1">
    <citation type="journal article" date="2023" name="J. Hazard. Mater.">
        <title>Anaerobic biodegradation of pyrene and benzo[a]pyrene by a new sulfate-reducing Desulforamulus aquiferis strain DSA.</title>
        <authorList>
            <person name="Zhang Z."/>
            <person name="Sun J."/>
            <person name="Gong X."/>
            <person name="Wang C."/>
            <person name="Wang H."/>
        </authorList>
    </citation>
    <scope>NUCLEOTIDE SEQUENCE</scope>
    <source>
        <strain evidence="11">DSA</strain>
    </source>
</reference>
<evidence type="ECO:0000256" key="7">
    <source>
        <dbReference type="ARBA" id="ARBA00022989"/>
    </source>
</evidence>
<keyword evidence="6" id="KW-0029">Amino-acid transport</keyword>
<dbReference type="Proteomes" id="UP001172911">
    <property type="component" value="Unassembled WGS sequence"/>
</dbReference>
<keyword evidence="5 9" id="KW-0812">Transmembrane</keyword>
<evidence type="ECO:0000259" key="10">
    <source>
        <dbReference type="PROSITE" id="PS50928"/>
    </source>
</evidence>
<feature type="transmembrane region" description="Helical" evidence="9">
    <location>
        <begin position="191"/>
        <end position="211"/>
    </location>
</feature>
<reference evidence="11" key="2">
    <citation type="submission" date="2023-03" db="EMBL/GenBank/DDBJ databases">
        <authorList>
            <person name="Zhang Z."/>
        </authorList>
    </citation>
    <scope>NUCLEOTIDE SEQUENCE</scope>
    <source>
        <strain evidence="11">DSA</strain>
    </source>
</reference>
<dbReference type="InterPro" id="IPR000515">
    <property type="entry name" value="MetI-like"/>
</dbReference>
<dbReference type="InterPro" id="IPR010065">
    <property type="entry name" value="AA_ABC_transptr_permease_3TM"/>
</dbReference>
<dbReference type="AlphaFoldDB" id="A0AAW7ZIA0"/>
<dbReference type="GO" id="GO:0043190">
    <property type="term" value="C:ATP-binding cassette (ABC) transporter complex"/>
    <property type="evidence" value="ECO:0007669"/>
    <property type="project" value="InterPro"/>
</dbReference>
<dbReference type="GO" id="GO:0006865">
    <property type="term" value="P:amino acid transport"/>
    <property type="evidence" value="ECO:0007669"/>
    <property type="project" value="UniProtKB-KW"/>
</dbReference>
<evidence type="ECO:0000256" key="5">
    <source>
        <dbReference type="ARBA" id="ARBA00022692"/>
    </source>
</evidence>